<dbReference type="Gene3D" id="2.130.10.10">
    <property type="entry name" value="YVTN repeat-like/Quinoprotein amine dehydrogenase"/>
    <property type="match status" value="1"/>
</dbReference>
<dbReference type="CDD" id="cd00200">
    <property type="entry name" value="WD40"/>
    <property type="match status" value="1"/>
</dbReference>
<comment type="similarity">
    <text evidence="3">Belongs to the WD repeat CIA1 family.</text>
</comment>
<evidence type="ECO:0000256" key="2">
    <source>
        <dbReference type="ARBA" id="ARBA00022737"/>
    </source>
</evidence>
<keyword evidence="1 4" id="KW-0853">WD repeat</keyword>
<comment type="function">
    <text evidence="3">Key component of the cytosolic iron-sulfur protein assembly (CIA) complex, a multiprotein complex that mediates the incorporation of iron-sulfur cluster into extramitochondrial Fe/S proteins. Seems to specifically modulate the transactivation activity of WT1. As part of the mitotic spindle-associated MMXD complex it may play a role in chromosome segregation.</text>
</comment>
<evidence type="ECO:0000256" key="1">
    <source>
        <dbReference type="ARBA" id="ARBA00022574"/>
    </source>
</evidence>
<evidence type="ECO:0000313" key="6">
    <source>
        <dbReference type="Proteomes" id="UP001623349"/>
    </source>
</evidence>
<dbReference type="Proteomes" id="UP001623349">
    <property type="component" value="Unassembled WGS sequence"/>
</dbReference>
<feature type="repeat" description="WD" evidence="4">
    <location>
        <begin position="101"/>
        <end position="142"/>
    </location>
</feature>
<dbReference type="InterPro" id="IPR001680">
    <property type="entry name" value="WD40_rpt"/>
</dbReference>
<feature type="repeat" description="WD" evidence="4">
    <location>
        <begin position="22"/>
        <end position="43"/>
    </location>
</feature>
<comment type="caution">
    <text evidence="5">The sequence shown here is derived from an EMBL/GenBank/DDBJ whole genome shotgun (WGS) entry which is preliminary data.</text>
</comment>
<dbReference type="Pfam" id="PF00400">
    <property type="entry name" value="WD40"/>
    <property type="match status" value="6"/>
</dbReference>
<dbReference type="InterPro" id="IPR019775">
    <property type="entry name" value="WD40_repeat_CS"/>
</dbReference>
<dbReference type="SUPFAM" id="SSF50978">
    <property type="entry name" value="WD40 repeat-like"/>
    <property type="match status" value="1"/>
</dbReference>
<evidence type="ECO:0000256" key="4">
    <source>
        <dbReference type="PROSITE-ProRule" id="PRU00221"/>
    </source>
</evidence>
<dbReference type="PROSITE" id="PS00678">
    <property type="entry name" value="WD_REPEATS_1"/>
    <property type="match status" value="1"/>
</dbReference>
<feature type="repeat" description="WD" evidence="4">
    <location>
        <begin position="157"/>
        <end position="189"/>
    </location>
</feature>
<dbReference type="PROSITE" id="PS51257">
    <property type="entry name" value="PROKAR_LIPOPROTEIN"/>
    <property type="match status" value="1"/>
</dbReference>
<dbReference type="PANTHER" id="PTHR19920">
    <property type="entry name" value="WD40 PROTEIN CIAO1"/>
    <property type="match status" value="1"/>
</dbReference>
<comment type="subunit">
    <text evidence="3">Component of the CIA complex. Component of the MMXD complex, which includes CIAO1, ERCC2, FAM96B, MMS19 and SLC25A5. Interacts with WT1. Interacts with FAM96A.</text>
</comment>
<dbReference type="InterPro" id="IPR036322">
    <property type="entry name" value="WD40_repeat_dom_sf"/>
</dbReference>
<evidence type="ECO:0000313" key="5">
    <source>
        <dbReference type="EMBL" id="GAB1286852.1"/>
    </source>
</evidence>
<feature type="repeat" description="WD" evidence="4">
    <location>
        <begin position="327"/>
        <end position="367"/>
    </location>
</feature>
<keyword evidence="6" id="KW-1185">Reference proteome</keyword>
<feature type="repeat" description="WD" evidence="4">
    <location>
        <begin position="57"/>
        <end position="89"/>
    </location>
</feature>
<protein>
    <recommendedName>
        <fullName evidence="3">Probable cytosolic iron-sulfur protein assembly protein CIAO1</fullName>
    </recommendedName>
    <alternativeName>
        <fullName evidence="3">WD repeat-containing protein 39</fullName>
    </alternativeName>
</protein>
<dbReference type="PROSITE" id="PS50082">
    <property type="entry name" value="WD_REPEATS_2"/>
    <property type="match status" value="6"/>
</dbReference>
<proteinExistence type="inferred from homology"/>
<dbReference type="PROSITE" id="PS50294">
    <property type="entry name" value="WD_REPEATS_REGION"/>
    <property type="match status" value="5"/>
</dbReference>
<reference evidence="5 6" key="1">
    <citation type="submission" date="2024-08" db="EMBL/GenBank/DDBJ databases">
        <title>The draft genome of Apodemus speciosus.</title>
        <authorList>
            <person name="Nabeshima K."/>
            <person name="Suzuki S."/>
            <person name="Onuma M."/>
        </authorList>
    </citation>
    <scope>NUCLEOTIDE SEQUENCE [LARGE SCALE GENOMIC DNA]</scope>
    <source>
        <strain evidence="5">IB14-021</strain>
    </source>
</reference>
<dbReference type="HAMAP" id="MF_03037">
    <property type="entry name" value="ciao1"/>
    <property type="match status" value="1"/>
</dbReference>
<dbReference type="InterPro" id="IPR015943">
    <property type="entry name" value="WD40/YVTN_repeat-like_dom_sf"/>
</dbReference>
<dbReference type="SMART" id="SM00320">
    <property type="entry name" value="WD40"/>
    <property type="match status" value="6"/>
</dbReference>
<sequence length="367" mass="40675">MKDSLVLQSRIPAHPDSRCWFLAWNPTGTLLASCGGDRKIRIWGTEGDSWICKSVLSEGHQRTVRKVAWSPCGNYLASASFDATTCIWKKNQDDFECVTTLEGHENEVKSVAWAPSGNLLATCSRDKSVWVWEVTSGSNLFLPTVDEEDEYECVSVLNSHTQDVKHVVWHPSQELLASASYDDTVKLYQEEGDDWVCCATLEGHESTVWSIAFDPSGQRLASCSDDRTVRIWRQYLPGNEQVTHQKRASDSITDGCEPPCGCWELNSGPLAEQSVRLTAEPPLQPLLWCQLTGALATACGDDAIRVFEEDPGSDPQQPTFSLTAHLRQAHSQDVNCVAWNPKEPGLLASCSDDGEVAFWEYHQPAGL</sequence>
<dbReference type="InterPro" id="IPR028608">
    <property type="entry name" value="CIAO1/Cia1"/>
</dbReference>
<accession>A0ABQ0EJ19</accession>
<keyword evidence="2" id="KW-0677">Repeat</keyword>
<keyword evidence="3" id="KW-0159">Chromosome partition</keyword>
<organism evidence="5 6">
    <name type="scientific">Apodemus speciosus</name>
    <name type="common">Large Japanese field mouse</name>
    <dbReference type="NCBI Taxonomy" id="105296"/>
    <lineage>
        <taxon>Eukaryota</taxon>
        <taxon>Metazoa</taxon>
        <taxon>Chordata</taxon>
        <taxon>Craniata</taxon>
        <taxon>Vertebrata</taxon>
        <taxon>Euteleostomi</taxon>
        <taxon>Mammalia</taxon>
        <taxon>Eutheria</taxon>
        <taxon>Euarchontoglires</taxon>
        <taxon>Glires</taxon>
        <taxon>Rodentia</taxon>
        <taxon>Myomorpha</taxon>
        <taxon>Muroidea</taxon>
        <taxon>Muridae</taxon>
        <taxon>Murinae</taxon>
        <taxon>Apodemus</taxon>
    </lineage>
</organism>
<dbReference type="PANTHER" id="PTHR19920:SF0">
    <property type="entry name" value="CYTOSOLIC IRON-SULFUR PROTEIN ASSEMBLY PROTEIN CIAO1-RELATED"/>
    <property type="match status" value="1"/>
</dbReference>
<gene>
    <name evidence="3" type="primary">CIAO1</name>
    <name evidence="5" type="ORF">APTSU1_000208200</name>
</gene>
<name>A0ABQ0EJ19_APOSI</name>
<feature type="repeat" description="WD" evidence="4">
    <location>
        <begin position="201"/>
        <end position="232"/>
    </location>
</feature>
<dbReference type="EMBL" id="BAAFST010000002">
    <property type="protein sequence ID" value="GAB1286852.1"/>
    <property type="molecule type" value="Genomic_DNA"/>
</dbReference>
<evidence type="ECO:0000256" key="3">
    <source>
        <dbReference type="HAMAP-Rule" id="MF_03037"/>
    </source>
</evidence>